<feature type="region of interest" description="Disordered" evidence="1">
    <location>
        <begin position="47"/>
        <end position="74"/>
    </location>
</feature>
<name>A0ABU9UE09_9SPIR</name>
<sequence>MYHLEEIDSYDIFISDSDNTPLQEEETYTPEEDEYEEIEENIEDFLDDTPINTDTDWDKDLTDEIDYDQFEPED</sequence>
<comment type="caution">
    <text evidence="2">The sequence shown here is derived from an EMBL/GenBank/DDBJ whole genome shotgun (WGS) entry which is preliminary data.</text>
</comment>
<evidence type="ECO:0000313" key="3">
    <source>
        <dbReference type="Proteomes" id="UP001466331"/>
    </source>
</evidence>
<protein>
    <submittedName>
        <fullName evidence="2">Uncharacterized protein</fullName>
    </submittedName>
</protein>
<organism evidence="2 3">
    <name type="scientific">Rarispira pelagica</name>
    <dbReference type="NCBI Taxonomy" id="3141764"/>
    <lineage>
        <taxon>Bacteria</taxon>
        <taxon>Pseudomonadati</taxon>
        <taxon>Spirochaetota</taxon>
        <taxon>Spirochaetia</taxon>
        <taxon>Winmispirales</taxon>
        <taxon>Winmispiraceae</taxon>
        <taxon>Rarispira</taxon>
    </lineage>
</organism>
<dbReference type="Proteomes" id="UP001466331">
    <property type="component" value="Unassembled WGS sequence"/>
</dbReference>
<dbReference type="RefSeq" id="WP_420070364.1">
    <property type="nucleotide sequence ID" value="NZ_JBCHKQ010000007.1"/>
</dbReference>
<feature type="compositionally biased region" description="Acidic residues" evidence="1">
    <location>
        <begin position="63"/>
        <end position="74"/>
    </location>
</feature>
<evidence type="ECO:0000313" key="2">
    <source>
        <dbReference type="EMBL" id="MEM5948912.1"/>
    </source>
</evidence>
<keyword evidence="3" id="KW-1185">Reference proteome</keyword>
<accession>A0ABU9UE09</accession>
<proteinExistence type="predicted"/>
<dbReference type="EMBL" id="JBCHKQ010000007">
    <property type="protein sequence ID" value="MEM5948912.1"/>
    <property type="molecule type" value="Genomic_DNA"/>
</dbReference>
<gene>
    <name evidence="2" type="ORF">WKV44_10205</name>
</gene>
<evidence type="ECO:0000256" key="1">
    <source>
        <dbReference type="SAM" id="MobiDB-lite"/>
    </source>
</evidence>
<reference evidence="2 3" key="1">
    <citation type="submission" date="2024-03" db="EMBL/GenBank/DDBJ databases">
        <title>Ignisphaera cupida sp. nov., a hyperthermophilic hydrolytic archaeon from a hot spring of Kamchatka, and proposal of Ignisphaeraceae fam. nov.</title>
        <authorList>
            <person name="Podosokorskaya O.A."/>
            <person name="Elcheninov A.G."/>
            <person name="Maltseva A.I."/>
            <person name="Zayulina K.S."/>
            <person name="Novikov A."/>
            <person name="Merkel A.Y."/>
        </authorList>
    </citation>
    <scope>NUCLEOTIDE SEQUENCE [LARGE SCALE GENOMIC DNA]</scope>
    <source>
        <strain evidence="2 3">38H-sp</strain>
    </source>
</reference>